<evidence type="ECO:0000256" key="7">
    <source>
        <dbReference type="ARBA" id="ARBA00023242"/>
    </source>
</evidence>
<dbReference type="Proteomes" id="UP000664859">
    <property type="component" value="Unassembled WGS sequence"/>
</dbReference>
<keyword evidence="4 9" id="KW-0418">Kinase</keyword>
<feature type="binding site" evidence="9">
    <location>
        <begin position="106"/>
        <end position="109"/>
    </location>
    <ligand>
        <name>a ribonucleoside 5'-phosphate</name>
        <dbReference type="ChEBI" id="CHEBI:58043"/>
    </ligand>
</feature>
<feature type="region of interest" description="LID" evidence="9">
    <location>
        <begin position="146"/>
        <end position="156"/>
    </location>
</feature>
<dbReference type="GO" id="GO:0016776">
    <property type="term" value="F:phosphotransferase activity, phosphate group as acceptor"/>
    <property type="evidence" value="ECO:0007669"/>
    <property type="project" value="InterPro"/>
</dbReference>
<dbReference type="HAMAP" id="MF_03172">
    <property type="entry name" value="Adenylate_kinase_UMP_CMP_kin"/>
    <property type="match status" value="1"/>
</dbReference>
<evidence type="ECO:0000313" key="12">
    <source>
        <dbReference type="Proteomes" id="UP000664859"/>
    </source>
</evidence>
<comment type="caution">
    <text evidence="9">Lacks conserved residue(s) required for the propagation of feature annotation.</text>
</comment>
<evidence type="ECO:0000256" key="9">
    <source>
        <dbReference type="HAMAP-Rule" id="MF_03172"/>
    </source>
</evidence>
<evidence type="ECO:0000256" key="1">
    <source>
        <dbReference type="ARBA" id="ARBA00022490"/>
    </source>
</evidence>
<evidence type="ECO:0000256" key="8">
    <source>
        <dbReference type="ARBA" id="ARBA00048116"/>
    </source>
</evidence>
<dbReference type="AlphaFoldDB" id="A0A835YVU9"/>
<comment type="similarity">
    <text evidence="9">Belongs to the adenylate kinase family. UMP-CMP kinase subfamily.</text>
</comment>
<dbReference type="NCBIfam" id="TIGR01359">
    <property type="entry name" value="UMP_CMP_kin_fam"/>
    <property type="match status" value="1"/>
</dbReference>
<comment type="subunit">
    <text evidence="9">Monomer.</text>
</comment>
<dbReference type="GO" id="GO:0006221">
    <property type="term" value="P:pyrimidine nucleotide biosynthetic process"/>
    <property type="evidence" value="ECO:0007669"/>
    <property type="project" value="UniProtKB-UniRule"/>
</dbReference>
<comment type="catalytic activity">
    <reaction evidence="9">
        <text>CMP + ATP = CDP + ADP</text>
        <dbReference type="Rhea" id="RHEA:11600"/>
        <dbReference type="ChEBI" id="CHEBI:30616"/>
        <dbReference type="ChEBI" id="CHEBI:58069"/>
        <dbReference type="ChEBI" id="CHEBI:60377"/>
        <dbReference type="ChEBI" id="CHEBI:456216"/>
        <dbReference type="EC" id="2.7.4.14"/>
    </reaction>
</comment>
<name>A0A835YVU9_9STRA</name>
<dbReference type="OrthoDB" id="442176at2759"/>
<dbReference type="SUPFAM" id="SSF52540">
    <property type="entry name" value="P-loop containing nucleoside triphosphate hydrolases"/>
    <property type="match status" value="1"/>
</dbReference>
<comment type="function">
    <text evidence="9">Catalyzes the phosphorylation of pyrimidine nucleoside monophosphates at the expense of ATP. Plays an important role in de novo pyrimidine nucleotide biosynthesis. Has preference for UMP and CMP as phosphate acceptors.</text>
</comment>
<dbReference type="Gene3D" id="3.10.450.50">
    <property type="match status" value="1"/>
</dbReference>
<feature type="binding site" evidence="9">
    <location>
        <position position="58"/>
    </location>
    <ligand>
        <name>a ribonucleoside 5'-phosphate</name>
        <dbReference type="ChEBI" id="CHEBI:58043"/>
    </ligand>
</feature>
<gene>
    <name evidence="11" type="ORF">JKP88DRAFT_318650</name>
</gene>
<dbReference type="InterPro" id="IPR027843">
    <property type="entry name" value="DUF4440"/>
</dbReference>
<feature type="binding site" evidence="9">
    <location>
        <position position="113"/>
    </location>
    <ligand>
        <name>CMP</name>
        <dbReference type="ChEBI" id="CHEBI:60377"/>
    </ligand>
</feature>
<dbReference type="GO" id="GO:0009123">
    <property type="term" value="P:nucleoside monophosphate metabolic process"/>
    <property type="evidence" value="ECO:0007669"/>
    <property type="project" value="UniProtKB-ARBA"/>
</dbReference>
<comment type="catalytic activity">
    <reaction evidence="9">
        <text>dCMP + ATP = dCDP + ADP</text>
        <dbReference type="Rhea" id="RHEA:25094"/>
        <dbReference type="ChEBI" id="CHEBI:30616"/>
        <dbReference type="ChEBI" id="CHEBI:57566"/>
        <dbReference type="ChEBI" id="CHEBI:58593"/>
        <dbReference type="ChEBI" id="CHEBI:456216"/>
        <dbReference type="EC" id="2.7.4.14"/>
    </reaction>
</comment>
<dbReference type="InterPro" id="IPR027417">
    <property type="entry name" value="P-loop_NTPase"/>
</dbReference>
<dbReference type="InterPro" id="IPR032710">
    <property type="entry name" value="NTF2-like_dom_sf"/>
</dbReference>
<dbReference type="CDD" id="cd01428">
    <property type="entry name" value="ADK"/>
    <property type="match status" value="1"/>
</dbReference>
<dbReference type="Pfam" id="PF00406">
    <property type="entry name" value="ADK"/>
    <property type="match status" value="1"/>
</dbReference>
<dbReference type="InterPro" id="IPR033690">
    <property type="entry name" value="Adenylat_kinase_CS"/>
</dbReference>
<evidence type="ECO:0000256" key="2">
    <source>
        <dbReference type="ARBA" id="ARBA00022679"/>
    </source>
</evidence>
<dbReference type="EC" id="2.7.4.14" evidence="9"/>
<keyword evidence="7 9" id="KW-0539">Nucleus</keyword>
<proteinExistence type="inferred from homology"/>
<organism evidence="11 12">
    <name type="scientific">Tribonema minus</name>
    <dbReference type="NCBI Taxonomy" id="303371"/>
    <lineage>
        <taxon>Eukaryota</taxon>
        <taxon>Sar</taxon>
        <taxon>Stramenopiles</taxon>
        <taxon>Ochrophyta</taxon>
        <taxon>PX clade</taxon>
        <taxon>Xanthophyceae</taxon>
        <taxon>Tribonematales</taxon>
        <taxon>Tribonemataceae</taxon>
        <taxon>Tribonema</taxon>
    </lineage>
</organism>
<keyword evidence="3 9" id="KW-0547">Nucleotide-binding</keyword>
<feature type="domain" description="DUF4440" evidence="10">
    <location>
        <begin position="214"/>
        <end position="324"/>
    </location>
</feature>
<feature type="binding site" evidence="9">
    <location>
        <begin position="32"/>
        <end position="37"/>
    </location>
    <ligand>
        <name>ATP</name>
        <dbReference type="ChEBI" id="CHEBI:30616"/>
    </ligand>
</feature>
<dbReference type="EMBL" id="JAFCMP010000235">
    <property type="protein sequence ID" value="KAG5182627.1"/>
    <property type="molecule type" value="Genomic_DNA"/>
</dbReference>
<keyword evidence="6 9" id="KW-0665">Pyrimidine biosynthesis</keyword>
<protein>
    <recommendedName>
        <fullName evidence="9">UMP-CMP kinase</fullName>
        <ecNumber evidence="9">2.7.4.14</ecNumber>
    </recommendedName>
    <alternativeName>
        <fullName evidence="9">Deoxycytidylate kinase</fullName>
        <shortName evidence="9">CK</shortName>
        <shortName evidence="9">dCMP kinase</shortName>
    </alternativeName>
    <alternativeName>
        <fullName evidence="9">Uridine monophosphate/cytidine monophosphate kinase</fullName>
        <shortName evidence="9">UMP/CMP kinase</shortName>
        <shortName evidence="9">UMP/CMPK</shortName>
    </alternativeName>
</protein>
<comment type="cofactor">
    <cofactor evidence="9">
        <name>Mg(2+)</name>
        <dbReference type="ChEBI" id="CHEBI:18420"/>
    </cofactor>
    <text evidence="9">Binds 1 Mg(2+) ion per monomer.</text>
</comment>
<accession>A0A835YVU9</accession>
<keyword evidence="2 9" id="KW-0808">Transferase</keyword>
<evidence type="ECO:0000313" key="11">
    <source>
        <dbReference type="EMBL" id="KAG5182627.1"/>
    </source>
</evidence>
<comment type="catalytic activity">
    <reaction evidence="8 9">
        <text>UMP + ATP = UDP + ADP</text>
        <dbReference type="Rhea" id="RHEA:24400"/>
        <dbReference type="ChEBI" id="CHEBI:30616"/>
        <dbReference type="ChEBI" id="CHEBI:57865"/>
        <dbReference type="ChEBI" id="CHEBI:58223"/>
        <dbReference type="ChEBI" id="CHEBI:456216"/>
        <dbReference type="EC" id="2.7.4.14"/>
    </reaction>
</comment>
<dbReference type="GO" id="GO:0005524">
    <property type="term" value="F:ATP binding"/>
    <property type="evidence" value="ECO:0007669"/>
    <property type="project" value="UniProtKB-KW"/>
</dbReference>
<keyword evidence="1 9" id="KW-0963">Cytoplasm</keyword>
<dbReference type="InterPro" id="IPR000850">
    <property type="entry name" value="Adenylat/UMP-CMP_kin"/>
</dbReference>
<keyword evidence="5 9" id="KW-0067">ATP-binding</keyword>
<dbReference type="PANTHER" id="PTHR23359">
    <property type="entry name" value="NUCLEOTIDE KINASE"/>
    <property type="match status" value="1"/>
</dbReference>
<evidence type="ECO:0000256" key="3">
    <source>
        <dbReference type="ARBA" id="ARBA00022741"/>
    </source>
</evidence>
<dbReference type="GO" id="GO:0006207">
    <property type="term" value="P:'de novo' pyrimidine nucleobase biosynthetic process"/>
    <property type="evidence" value="ECO:0007669"/>
    <property type="project" value="InterPro"/>
</dbReference>
<feature type="binding site" evidence="9">
    <location>
        <position position="147"/>
    </location>
    <ligand>
        <name>ATP</name>
        <dbReference type="ChEBI" id="CHEBI:30616"/>
    </ligand>
</feature>
<sequence length="337" mass="36142">MAATTAAALCGPSGPVRMGLKPNVVFVLGGPGSGKGTQCERLSRELRYVHLSAGELLRQARESGSEEGVLLDEYLREGRIVPVELSLCLLRKAMIASGGTRFLIDGFPRNQDNLDGWERIMGKEADVTCVLFLECPESVLEARLLHRGLSSGRSDDNLESARKRFRQHVEITLPVVEHFQSYGLVRRVDGSQDMDTVFANTCAALSDAMEREVMAATRAQIEAATDNDTAAHAAMCCEDATGAGCTGSAATALKIPADVETWGGKGASANAAAKPFELLNPHMQIMGNVALLSYLRHNGGGDAGREAAVEETRVWLGVGGRWRLKHLHCSAIKTAQP</sequence>
<dbReference type="Gene3D" id="3.40.50.300">
    <property type="entry name" value="P-loop containing nucleotide triphosphate hydrolases"/>
    <property type="match status" value="1"/>
</dbReference>
<evidence type="ECO:0000256" key="5">
    <source>
        <dbReference type="ARBA" id="ARBA00022840"/>
    </source>
</evidence>
<dbReference type="GO" id="GO:0019205">
    <property type="term" value="F:nucleobase-containing compound kinase activity"/>
    <property type="evidence" value="ECO:0007669"/>
    <property type="project" value="InterPro"/>
</dbReference>
<feature type="binding site" evidence="9">
    <location>
        <position position="153"/>
    </location>
    <ligand>
        <name>a ribonucleoside 5'-phosphate</name>
        <dbReference type="ChEBI" id="CHEBI:58043"/>
    </ligand>
</feature>
<feature type="binding site" evidence="9">
    <location>
        <position position="192"/>
    </location>
    <ligand>
        <name>ATP</name>
        <dbReference type="ChEBI" id="CHEBI:30616"/>
    </ligand>
</feature>
<evidence type="ECO:0000256" key="4">
    <source>
        <dbReference type="ARBA" id="ARBA00022777"/>
    </source>
</evidence>
<feature type="binding site" evidence="9">
    <location>
        <begin position="79"/>
        <end position="81"/>
    </location>
    <ligand>
        <name>a ribonucleoside 5'-phosphate</name>
        <dbReference type="ChEBI" id="CHEBI:58043"/>
    </ligand>
</feature>
<dbReference type="PRINTS" id="PR00094">
    <property type="entry name" value="ADENYLTKNASE"/>
</dbReference>
<evidence type="ECO:0000259" key="10">
    <source>
        <dbReference type="Pfam" id="PF14534"/>
    </source>
</evidence>
<comment type="caution">
    <text evidence="11">The sequence shown here is derived from an EMBL/GenBank/DDBJ whole genome shotgun (WGS) entry which is preliminary data.</text>
</comment>
<dbReference type="GO" id="GO:0005737">
    <property type="term" value="C:cytoplasm"/>
    <property type="evidence" value="ECO:0007669"/>
    <property type="project" value="UniProtKB-SubCell"/>
</dbReference>
<comment type="domain">
    <text evidence="9">Consists of three domains, a large central CORE domain and two small peripheral domains, NMPbind and LID, which undergo movements during catalysis. The LID domain closes over the site of phosphoryl transfer upon ATP binding. Assembling and dissambling the active center during each catalytic cycle provides an effective means to prevent ATP hydrolysis.</text>
</comment>
<evidence type="ECO:0000256" key="6">
    <source>
        <dbReference type="ARBA" id="ARBA00022975"/>
    </source>
</evidence>
<dbReference type="Pfam" id="PF14534">
    <property type="entry name" value="DUF4440"/>
    <property type="match status" value="1"/>
</dbReference>
<dbReference type="InterPro" id="IPR006266">
    <property type="entry name" value="UMP_CMP_kinase"/>
</dbReference>
<keyword evidence="12" id="KW-1185">Reference proteome</keyword>
<dbReference type="PROSITE" id="PS00113">
    <property type="entry name" value="ADENYLATE_KINASE"/>
    <property type="match status" value="1"/>
</dbReference>
<dbReference type="HAMAP" id="MF_00235">
    <property type="entry name" value="Adenylate_kinase_Adk"/>
    <property type="match status" value="1"/>
</dbReference>
<feature type="binding site" evidence="9">
    <location>
        <position position="164"/>
    </location>
    <ligand>
        <name>a ribonucleoside 5'-phosphate</name>
        <dbReference type="ChEBI" id="CHEBI:58043"/>
    </ligand>
</feature>
<dbReference type="SUPFAM" id="SSF54427">
    <property type="entry name" value="NTF2-like"/>
    <property type="match status" value="1"/>
</dbReference>
<comment type="subcellular location">
    <subcellularLocation>
        <location evidence="9">Cytoplasm</location>
    </subcellularLocation>
    <subcellularLocation>
        <location evidence="9">Nucleus</location>
    </subcellularLocation>
</comment>
<reference evidence="11" key="1">
    <citation type="submission" date="2021-02" db="EMBL/GenBank/DDBJ databases">
        <title>First Annotated Genome of the Yellow-green Alga Tribonema minus.</title>
        <authorList>
            <person name="Mahan K.M."/>
        </authorList>
    </citation>
    <scope>NUCLEOTIDE SEQUENCE</scope>
    <source>
        <strain evidence="11">UTEX B ZZ1240</strain>
    </source>
</reference>
<dbReference type="GO" id="GO:0005634">
    <property type="term" value="C:nucleus"/>
    <property type="evidence" value="ECO:0007669"/>
    <property type="project" value="UniProtKB-SubCell"/>
</dbReference>